<reference evidence="1 2" key="1">
    <citation type="submission" date="2020-03" db="EMBL/GenBank/DDBJ databases">
        <title>Tamlana sp. nov, isolated from XXX.</title>
        <authorList>
            <person name="Cao W.R."/>
        </authorList>
    </citation>
    <scope>NUCLEOTIDE SEQUENCE [LARGE SCALE GENOMIC DNA]</scope>
    <source>
        <strain evidence="1 2">HST1-43</strain>
    </source>
</reference>
<keyword evidence="2" id="KW-1185">Reference proteome</keyword>
<name>A0ABX1DE07_9FLAO</name>
<evidence type="ECO:0008006" key="3">
    <source>
        <dbReference type="Google" id="ProtNLM"/>
    </source>
</evidence>
<sequence length="468" mass="54016">MKKQKLQNLLKFRILSFGILILFWNCQTEDYDQNSLNDIQEIKNTFSLDNFSDNNIKDNLIVHWNSFNSQKSSDKKSTLYQFNTDFKLNTKIENKNLKLFSTFKILASKNNTGAWNISLIKLVTNNKNDLEDVFYFSTNTFSGTISHYNLKGEPQKIEGYENGILVSEFFDTNKTLFSKRPLKTKNDGDNGSSNGGGGSFVLISVRNFTDWYKVYPDGTKEYTHTAYNGTTYEYIYVPSGSNYNTNYTKNTPQYYNSTPPTYNSNVDDKIDDTQLTGKAKCIYDKLTQSNSNLFKETIGQFIDDPKYNLTLTIGQCSTSDDACTNTVNLATTGEIIIKIEDNNTNPLQMAQYILHEAIHAELYRFVSRYESGIDPNNRPRLFQLFKYYSELYNIGDIQHIYMTEKYITPIASALRKLDGSKYPLDYYKAFAWDGLRVWDASNLLNVEMDSKYEDYRRIVIENTTISCD</sequence>
<protein>
    <recommendedName>
        <fullName evidence="3">SprT-like domain-containing protein</fullName>
    </recommendedName>
</protein>
<dbReference type="RefSeq" id="WP_167919298.1">
    <property type="nucleotide sequence ID" value="NZ_JAAVJS010000023.1"/>
</dbReference>
<organism evidence="1 2">
    <name type="scientific">Tamlana crocina</name>
    <dbReference type="NCBI Taxonomy" id="393006"/>
    <lineage>
        <taxon>Bacteria</taxon>
        <taxon>Pseudomonadati</taxon>
        <taxon>Bacteroidota</taxon>
        <taxon>Flavobacteriia</taxon>
        <taxon>Flavobacteriales</taxon>
        <taxon>Flavobacteriaceae</taxon>
        <taxon>Tamlana</taxon>
    </lineage>
</organism>
<comment type="caution">
    <text evidence="1">The sequence shown here is derived from an EMBL/GenBank/DDBJ whole genome shotgun (WGS) entry which is preliminary data.</text>
</comment>
<proteinExistence type="predicted"/>
<dbReference type="EMBL" id="JAAVJS010000023">
    <property type="protein sequence ID" value="NJX16585.1"/>
    <property type="molecule type" value="Genomic_DNA"/>
</dbReference>
<evidence type="ECO:0000313" key="2">
    <source>
        <dbReference type="Proteomes" id="UP000760545"/>
    </source>
</evidence>
<evidence type="ECO:0000313" key="1">
    <source>
        <dbReference type="EMBL" id="NJX16585.1"/>
    </source>
</evidence>
<gene>
    <name evidence="1" type="ORF">HC176_13910</name>
</gene>
<dbReference type="Proteomes" id="UP000760545">
    <property type="component" value="Unassembled WGS sequence"/>
</dbReference>
<accession>A0ABX1DE07</accession>